<gene>
    <name evidence="2" type="ORF">EC957_007293</name>
</gene>
<feature type="compositionally biased region" description="Polar residues" evidence="1">
    <location>
        <begin position="215"/>
        <end position="240"/>
    </location>
</feature>
<dbReference type="AlphaFoldDB" id="A0A9P6EY63"/>
<evidence type="ECO:0000313" key="2">
    <source>
        <dbReference type="EMBL" id="KAF9538036.1"/>
    </source>
</evidence>
<feature type="compositionally biased region" description="Polar residues" evidence="1">
    <location>
        <begin position="247"/>
        <end position="263"/>
    </location>
</feature>
<evidence type="ECO:0000256" key="1">
    <source>
        <dbReference type="SAM" id="MobiDB-lite"/>
    </source>
</evidence>
<proteinExistence type="predicted"/>
<feature type="region of interest" description="Disordered" evidence="1">
    <location>
        <begin position="390"/>
        <end position="429"/>
    </location>
</feature>
<name>A0A9P6EY63_9FUNG</name>
<evidence type="ECO:0000313" key="3">
    <source>
        <dbReference type="Proteomes" id="UP000723463"/>
    </source>
</evidence>
<feature type="compositionally biased region" description="Polar residues" evidence="1">
    <location>
        <begin position="309"/>
        <end position="322"/>
    </location>
</feature>
<organism evidence="2 3">
    <name type="scientific">Mortierella hygrophila</name>
    <dbReference type="NCBI Taxonomy" id="979708"/>
    <lineage>
        <taxon>Eukaryota</taxon>
        <taxon>Fungi</taxon>
        <taxon>Fungi incertae sedis</taxon>
        <taxon>Mucoromycota</taxon>
        <taxon>Mortierellomycotina</taxon>
        <taxon>Mortierellomycetes</taxon>
        <taxon>Mortierellales</taxon>
        <taxon>Mortierellaceae</taxon>
        <taxon>Mortierella</taxon>
    </lineage>
</organism>
<feature type="compositionally biased region" description="Low complexity" evidence="1">
    <location>
        <begin position="396"/>
        <end position="406"/>
    </location>
</feature>
<comment type="caution">
    <text evidence="2">The sequence shown here is derived from an EMBL/GenBank/DDBJ whole genome shotgun (WGS) entry which is preliminary data.</text>
</comment>
<feature type="compositionally biased region" description="Basic and acidic residues" evidence="1">
    <location>
        <begin position="415"/>
        <end position="429"/>
    </location>
</feature>
<feature type="compositionally biased region" description="Gly residues" evidence="1">
    <location>
        <begin position="287"/>
        <end position="298"/>
    </location>
</feature>
<keyword evidence="3" id="KW-1185">Reference proteome</keyword>
<feature type="compositionally biased region" description="Low complexity" evidence="1">
    <location>
        <begin position="472"/>
        <end position="489"/>
    </location>
</feature>
<protein>
    <submittedName>
        <fullName evidence="2">Uncharacterized protein</fullName>
    </submittedName>
</protein>
<dbReference type="EMBL" id="JAAAXW010000339">
    <property type="protein sequence ID" value="KAF9538036.1"/>
    <property type="molecule type" value="Genomic_DNA"/>
</dbReference>
<feature type="region of interest" description="Disordered" evidence="1">
    <location>
        <begin position="463"/>
        <end position="494"/>
    </location>
</feature>
<sequence>MIEFRSSSTIVKQARLFDTTGANSLKMTQQQPIDERWSPGFLEDARVPRLGGSDHEDSPSTDMAEHTFLPQAQGNNMDSALGFGLGATNSLAGVGIFSSDGVDISSGPYQSPGPPMSMTMPMSSQMIQPQESYFGTMVEMPAPLANPRIRKANRSSRLNDKYARMKSDMEHVVQLPYSYPRVVRHQYGHSTISAPWNAATAFSQRPLGLPHAGVQSAQVPTYPSSSQRAPTQQTYGQLSQVGGGTHGTSTEPHQLDSINSRTLPAQPPPTKRVRIEENPPSNNKGGTTRGRGGVGGGAFSTPHFRMSTPARTTGVSSPSSHVLFPTTLSQGARRTEEVATMAGQVGEDGFDDWGLEDLLLDPEPMVVPTPNSAPVAQGYDNGRFASTATVKPTQFNTTNNSSSTSSQFRYSSRLQKSEKEPSAQDERPMTWLDQIHKLGSEIRAAAAATVPRFGYISVAAERGRTTKEERASQVQDQDQSQQQPLQQQQERARQFSNTEISFTLQAGSLSNVTGIVKRMSEATANSADFSNAKSLANDPAPVRLQGRTSQLLQEQQHAPGSERDECSGEAVEGLALDLGFLGDIEKEIQDLTGI</sequence>
<dbReference type="Proteomes" id="UP000723463">
    <property type="component" value="Unassembled WGS sequence"/>
</dbReference>
<accession>A0A9P6EY63</accession>
<reference evidence="2" key="1">
    <citation type="journal article" date="2020" name="Fungal Divers.">
        <title>Resolving the Mortierellaceae phylogeny through synthesis of multi-gene phylogenetics and phylogenomics.</title>
        <authorList>
            <person name="Vandepol N."/>
            <person name="Liber J."/>
            <person name="Desiro A."/>
            <person name="Na H."/>
            <person name="Kennedy M."/>
            <person name="Barry K."/>
            <person name="Grigoriev I.V."/>
            <person name="Miller A.N."/>
            <person name="O'Donnell K."/>
            <person name="Stajich J.E."/>
            <person name="Bonito G."/>
        </authorList>
    </citation>
    <scope>NUCLEOTIDE SEQUENCE</scope>
    <source>
        <strain evidence="2">NRRL 2591</strain>
    </source>
</reference>
<feature type="region of interest" description="Disordered" evidence="1">
    <location>
        <begin position="213"/>
        <end position="322"/>
    </location>
</feature>